<accession>A0AAW0XP00</accession>
<evidence type="ECO:0000256" key="1">
    <source>
        <dbReference type="ARBA" id="ARBA00022460"/>
    </source>
</evidence>
<organism evidence="4 5">
    <name type="scientific">Cherax quadricarinatus</name>
    <name type="common">Australian red claw crayfish</name>
    <dbReference type="NCBI Taxonomy" id="27406"/>
    <lineage>
        <taxon>Eukaryota</taxon>
        <taxon>Metazoa</taxon>
        <taxon>Ecdysozoa</taxon>
        <taxon>Arthropoda</taxon>
        <taxon>Crustacea</taxon>
        <taxon>Multicrustacea</taxon>
        <taxon>Malacostraca</taxon>
        <taxon>Eumalacostraca</taxon>
        <taxon>Eucarida</taxon>
        <taxon>Decapoda</taxon>
        <taxon>Pleocyemata</taxon>
        <taxon>Astacidea</taxon>
        <taxon>Parastacoidea</taxon>
        <taxon>Parastacidae</taxon>
        <taxon>Cherax</taxon>
    </lineage>
</organism>
<reference evidence="4 5" key="1">
    <citation type="journal article" date="2024" name="BMC Genomics">
        <title>Genome assembly of redclaw crayfish (Cherax quadricarinatus) provides insights into its immune adaptation and hypoxia tolerance.</title>
        <authorList>
            <person name="Liu Z."/>
            <person name="Zheng J."/>
            <person name="Li H."/>
            <person name="Fang K."/>
            <person name="Wang S."/>
            <person name="He J."/>
            <person name="Zhou D."/>
            <person name="Weng S."/>
            <person name="Chi M."/>
            <person name="Gu Z."/>
            <person name="He J."/>
            <person name="Li F."/>
            <person name="Wang M."/>
        </authorList>
    </citation>
    <scope>NUCLEOTIDE SEQUENCE [LARGE SCALE GENOMIC DNA]</scope>
    <source>
        <strain evidence="4">ZL_2023a</strain>
    </source>
</reference>
<keyword evidence="5" id="KW-1185">Reference proteome</keyword>
<protein>
    <recommendedName>
        <fullName evidence="6">Pro-resilin</fullName>
    </recommendedName>
</protein>
<evidence type="ECO:0000256" key="3">
    <source>
        <dbReference type="SAM" id="MobiDB-lite"/>
    </source>
</evidence>
<keyword evidence="1 2" id="KW-0193">Cuticle</keyword>
<evidence type="ECO:0000313" key="5">
    <source>
        <dbReference type="Proteomes" id="UP001445076"/>
    </source>
</evidence>
<feature type="non-terminal residue" evidence="4">
    <location>
        <position position="1"/>
    </location>
</feature>
<dbReference type="Proteomes" id="UP001445076">
    <property type="component" value="Unassembled WGS sequence"/>
</dbReference>
<gene>
    <name evidence="4" type="ORF">OTU49_017335</name>
</gene>
<sequence>GSGGQGSGGPGSGGPGSGSLGAGVLGTDGLVGQAQYVSSPFRGQGAGRQGGGGGGDYGYAPASYNFQWDVNDSPSGNFYGHGEKRDGDNTQGSYYVQLPDGRKMVVNYVVDQFGYNPTVTFEGEAQFPSGTGQGTGSQQ</sequence>
<dbReference type="Pfam" id="PF00379">
    <property type="entry name" value="Chitin_bind_4"/>
    <property type="match status" value="1"/>
</dbReference>
<evidence type="ECO:0008006" key="6">
    <source>
        <dbReference type="Google" id="ProtNLM"/>
    </source>
</evidence>
<name>A0AAW0XP00_CHEQU</name>
<dbReference type="GO" id="GO:0005615">
    <property type="term" value="C:extracellular space"/>
    <property type="evidence" value="ECO:0007669"/>
    <property type="project" value="TreeGrafter"/>
</dbReference>
<feature type="region of interest" description="Disordered" evidence="3">
    <location>
        <begin position="1"/>
        <end position="25"/>
    </location>
</feature>
<dbReference type="PANTHER" id="PTHR12236:SF79">
    <property type="entry name" value="CUTICULAR PROTEIN 50CB-RELATED"/>
    <property type="match status" value="1"/>
</dbReference>
<dbReference type="PROSITE" id="PS51155">
    <property type="entry name" value="CHIT_BIND_RR_2"/>
    <property type="match status" value="1"/>
</dbReference>
<proteinExistence type="predicted"/>
<dbReference type="PANTHER" id="PTHR12236">
    <property type="entry name" value="STRUCTURAL CONTITUENT OF CUTICLE"/>
    <property type="match status" value="1"/>
</dbReference>
<comment type="caution">
    <text evidence="4">The sequence shown here is derived from an EMBL/GenBank/DDBJ whole genome shotgun (WGS) entry which is preliminary data.</text>
</comment>
<dbReference type="InterPro" id="IPR051217">
    <property type="entry name" value="Insect_Cuticle_Struc_Prot"/>
</dbReference>
<dbReference type="GO" id="GO:0031012">
    <property type="term" value="C:extracellular matrix"/>
    <property type="evidence" value="ECO:0007669"/>
    <property type="project" value="TreeGrafter"/>
</dbReference>
<evidence type="ECO:0000313" key="4">
    <source>
        <dbReference type="EMBL" id="KAK8746261.1"/>
    </source>
</evidence>
<dbReference type="AlphaFoldDB" id="A0AAW0XP00"/>
<feature type="non-terminal residue" evidence="4">
    <location>
        <position position="139"/>
    </location>
</feature>
<dbReference type="GO" id="GO:0042302">
    <property type="term" value="F:structural constituent of cuticle"/>
    <property type="evidence" value="ECO:0007669"/>
    <property type="project" value="UniProtKB-UniRule"/>
</dbReference>
<dbReference type="EMBL" id="JARKIK010000018">
    <property type="protein sequence ID" value="KAK8746261.1"/>
    <property type="molecule type" value="Genomic_DNA"/>
</dbReference>
<evidence type="ECO:0000256" key="2">
    <source>
        <dbReference type="PROSITE-ProRule" id="PRU00497"/>
    </source>
</evidence>
<dbReference type="InterPro" id="IPR000618">
    <property type="entry name" value="Insect_cuticle"/>
</dbReference>